<evidence type="ECO:0000313" key="3">
    <source>
        <dbReference type="Proteomes" id="UP000092993"/>
    </source>
</evidence>
<dbReference type="OrthoDB" id="2860408at2759"/>
<evidence type="ECO:0000313" key="2">
    <source>
        <dbReference type="EMBL" id="OBZ75071.1"/>
    </source>
</evidence>
<dbReference type="Proteomes" id="UP000092993">
    <property type="component" value="Unassembled WGS sequence"/>
</dbReference>
<feature type="region of interest" description="Disordered" evidence="1">
    <location>
        <begin position="112"/>
        <end position="164"/>
    </location>
</feature>
<gene>
    <name evidence="2" type="ORF">A0H81_04268</name>
</gene>
<comment type="caution">
    <text evidence="2">The sequence shown here is derived from an EMBL/GenBank/DDBJ whole genome shotgun (WGS) entry which is preliminary data.</text>
</comment>
<feature type="compositionally biased region" description="Polar residues" evidence="1">
    <location>
        <begin position="136"/>
        <end position="146"/>
    </location>
</feature>
<sequence length="460" mass="50057">MYEPPYPNASVLLAHQYYMRPAALVATDGSSVLSAQPPPTTPIFMPSPSNYDLMHTEFTTAEPAGYYWRPDWAPDMGEYPSQNAVHSNVQLQQDLQYYSAAANSPQGQPLQWYMPPGSYLGGTEESEHSLAPADDTNASAHLNSGTGPRAAQPSHDAPPHDPFAGQFLRAQLGEQQWKIFATRLAEPRARRQNLSPITGDLPKTGSKPPVIDFLVKVEVVKSVLRSYVPHPYNPVKFLTYSYEPAPSGTVSLTRTMVLALCGWSNTQFSYWARRAEAISVLAPYDTRLRKVAAVLEQRLRSSGFADEGQPHSHAQADPDSAAEEWVKTYITGKGLDAMIEEVKHRTGVSPFLRGRHASLDPFGSAPVSGERGADAVSMRTWQAEKYVHDMPGVAGTKRKAEELDERAAQIGCSQDGSPPHGPSVVARSEVHSPGTQSALSSPDLGQSSTLSHHASGKTPF</sequence>
<protein>
    <submittedName>
        <fullName evidence="2">Uncharacterized protein</fullName>
    </submittedName>
</protein>
<accession>A0A1C7MDS9</accession>
<proteinExistence type="predicted"/>
<dbReference type="EMBL" id="LUGG01000004">
    <property type="protein sequence ID" value="OBZ75071.1"/>
    <property type="molecule type" value="Genomic_DNA"/>
</dbReference>
<evidence type="ECO:0000256" key="1">
    <source>
        <dbReference type="SAM" id="MobiDB-lite"/>
    </source>
</evidence>
<dbReference type="AlphaFoldDB" id="A0A1C7MDS9"/>
<name>A0A1C7MDS9_GRIFR</name>
<keyword evidence="3" id="KW-1185">Reference proteome</keyword>
<organism evidence="2 3">
    <name type="scientific">Grifola frondosa</name>
    <name type="common">Maitake</name>
    <name type="synonym">Polyporus frondosus</name>
    <dbReference type="NCBI Taxonomy" id="5627"/>
    <lineage>
        <taxon>Eukaryota</taxon>
        <taxon>Fungi</taxon>
        <taxon>Dikarya</taxon>
        <taxon>Basidiomycota</taxon>
        <taxon>Agaricomycotina</taxon>
        <taxon>Agaricomycetes</taxon>
        <taxon>Polyporales</taxon>
        <taxon>Grifolaceae</taxon>
        <taxon>Grifola</taxon>
    </lineage>
</organism>
<feature type="compositionally biased region" description="Polar residues" evidence="1">
    <location>
        <begin position="433"/>
        <end position="452"/>
    </location>
</feature>
<reference evidence="2 3" key="1">
    <citation type="submission" date="2016-03" db="EMBL/GenBank/DDBJ databases">
        <title>Whole genome sequencing of Grifola frondosa 9006-11.</title>
        <authorList>
            <person name="Min B."/>
            <person name="Park H."/>
            <person name="Kim J.-G."/>
            <person name="Cho H."/>
            <person name="Oh Y.-L."/>
            <person name="Kong W.-S."/>
            <person name="Choi I.-G."/>
        </authorList>
    </citation>
    <scope>NUCLEOTIDE SEQUENCE [LARGE SCALE GENOMIC DNA]</scope>
    <source>
        <strain evidence="2 3">9006-11</strain>
    </source>
</reference>
<feature type="region of interest" description="Disordered" evidence="1">
    <location>
        <begin position="410"/>
        <end position="460"/>
    </location>
</feature>
<dbReference type="STRING" id="5627.A0A1C7MDS9"/>